<organism evidence="2 3">
    <name type="scientific">Coccidioides immitis RMSCC 2394</name>
    <dbReference type="NCBI Taxonomy" id="404692"/>
    <lineage>
        <taxon>Eukaryota</taxon>
        <taxon>Fungi</taxon>
        <taxon>Dikarya</taxon>
        <taxon>Ascomycota</taxon>
        <taxon>Pezizomycotina</taxon>
        <taxon>Eurotiomycetes</taxon>
        <taxon>Eurotiomycetidae</taxon>
        <taxon>Onygenales</taxon>
        <taxon>Onygenaceae</taxon>
        <taxon>Coccidioides</taxon>
    </lineage>
</organism>
<dbReference type="AlphaFoldDB" id="A0A0J6XZA3"/>
<accession>A0A0J6XZA3</accession>
<evidence type="ECO:0000313" key="2">
    <source>
        <dbReference type="EMBL" id="KMP01636.1"/>
    </source>
</evidence>
<dbReference type="EMBL" id="DS028093">
    <property type="protein sequence ID" value="KMP01636.1"/>
    <property type="molecule type" value="Genomic_DNA"/>
</dbReference>
<name>A0A0J6XZA3_COCIT</name>
<feature type="region of interest" description="Disordered" evidence="1">
    <location>
        <begin position="87"/>
        <end position="113"/>
    </location>
</feature>
<dbReference type="Proteomes" id="UP000054565">
    <property type="component" value="Unassembled WGS sequence"/>
</dbReference>
<proteinExistence type="predicted"/>
<feature type="compositionally biased region" description="Polar residues" evidence="1">
    <location>
        <begin position="99"/>
        <end position="113"/>
    </location>
</feature>
<reference evidence="3" key="1">
    <citation type="journal article" date="2010" name="Genome Res.">
        <title>Population genomic sequencing of Coccidioides fungi reveals recent hybridization and transposon control.</title>
        <authorList>
            <person name="Neafsey D.E."/>
            <person name="Barker B.M."/>
            <person name="Sharpton T.J."/>
            <person name="Stajich J.E."/>
            <person name="Park D.J."/>
            <person name="Whiston E."/>
            <person name="Hung C.-Y."/>
            <person name="McMahan C."/>
            <person name="White J."/>
            <person name="Sykes S."/>
            <person name="Heiman D."/>
            <person name="Young S."/>
            <person name="Zeng Q."/>
            <person name="Abouelleil A."/>
            <person name="Aftuck L."/>
            <person name="Bessette D."/>
            <person name="Brown A."/>
            <person name="FitzGerald M."/>
            <person name="Lui A."/>
            <person name="Macdonald J.P."/>
            <person name="Priest M."/>
            <person name="Orbach M.J."/>
            <person name="Galgiani J.N."/>
            <person name="Kirkland T.N."/>
            <person name="Cole G.T."/>
            <person name="Birren B.W."/>
            <person name="Henn M.R."/>
            <person name="Taylor J.W."/>
            <person name="Rounsley S.D."/>
        </authorList>
    </citation>
    <scope>NUCLEOTIDE SEQUENCE [LARGE SCALE GENOMIC DNA]</scope>
    <source>
        <strain evidence="3">RMSCC 2394</strain>
    </source>
</reference>
<evidence type="ECO:0000256" key="1">
    <source>
        <dbReference type="SAM" id="MobiDB-lite"/>
    </source>
</evidence>
<sequence>MSLRNIQEHGRPLCRHLPTPEPAKKPESQKARNLRSRSTWLLIGFHSHQNTLKEKSHDFKWPWPRAVLEGNPFSALSHSTGIGITYGRGWSRPIRGPEENSTMTTTSKRFVKK</sequence>
<feature type="region of interest" description="Disordered" evidence="1">
    <location>
        <begin position="1"/>
        <end position="33"/>
    </location>
</feature>
<feature type="compositionally biased region" description="Basic and acidic residues" evidence="1">
    <location>
        <begin position="1"/>
        <end position="11"/>
    </location>
</feature>
<protein>
    <submittedName>
        <fullName evidence="2">Uncharacterized protein</fullName>
    </submittedName>
</protein>
<evidence type="ECO:0000313" key="3">
    <source>
        <dbReference type="Proteomes" id="UP000054565"/>
    </source>
</evidence>
<gene>
    <name evidence="2" type="ORF">CIRG_01775</name>
</gene>